<evidence type="ECO:0000256" key="1">
    <source>
        <dbReference type="SAM" id="MobiDB-lite"/>
    </source>
</evidence>
<feature type="region of interest" description="Disordered" evidence="1">
    <location>
        <begin position="320"/>
        <end position="339"/>
    </location>
</feature>
<proteinExistence type="predicted"/>
<gene>
    <name evidence="2" type="ORF">CBER1_11783</name>
</gene>
<feature type="compositionally biased region" description="Basic residues" evidence="1">
    <location>
        <begin position="1"/>
        <end position="10"/>
    </location>
</feature>
<feature type="compositionally biased region" description="Low complexity" evidence="1">
    <location>
        <begin position="30"/>
        <end position="44"/>
    </location>
</feature>
<dbReference type="Proteomes" id="UP000237631">
    <property type="component" value="Unassembled WGS sequence"/>
</dbReference>
<organism evidence="2 3">
    <name type="scientific">Cercospora berteroae</name>
    <dbReference type="NCBI Taxonomy" id="357750"/>
    <lineage>
        <taxon>Eukaryota</taxon>
        <taxon>Fungi</taxon>
        <taxon>Dikarya</taxon>
        <taxon>Ascomycota</taxon>
        <taxon>Pezizomycotina</taxon>
        <taxon>Dothideomycetes</taxon>
        <taxon>Dothideomycetidae</taxon>
        <taxon>Mycosphaerellales</taxon>
        <taxon>Mycosphaerellaceae</taxon>
        <taxon>Cercospora</taxon>
    </lineage>
</organism>
<comment type="caution">
    <text evidence="2">The sequence shown here is derived from an EMBL/GenBank/DDBJ whole genome shotgun (WGS) entry which is preliminary data.</text>
</comment>
<sequence>MANSIARRHSSALEQRLGRSQHRDSLSPKQDLTSSATSRSSDSQRLLEDTAQSEVTDSTVNSIAEPESPASKHTHIGEDGYLEYSTIPSISDEEYERALSRDKVAILVADFLQSGGFRDETKYKTLVPQLNERLGCSREETLGFLNRIARGPCVDTTEADVFKCIYGLEKNSAAEDFSKAATYVMKLRGTIQWAPSNEYSVRPFSHWDDALGVAFDETEDEPDRKEAEATVKLLFGDKELTVMTFGWFKAATNTLEPSTALYVGWCLEEQGLFLVDPTGESKWHGECFTLASITPPDEEWAFEFKSKIPPKVEPYKIDIDRSTSHADQPPVLASERNTQNTETHPLFRGSCYKISGKSRYFSTSYCMS</sequence>
<feature type="compositionally biased region" description="Polar residues" evidence="1">
    <location>
        <begin position="50"/>
        <end position="62"/>
    </location>
</feature>
<feature type="region of interest" description="Disordered" evidence="1">
    <location>
        <begin position="1"/>
        <end position="77"/>
    </location>
</feature>
<evidence type="ECO:0000313" key="3">
    <source>
        <dbReference type="Proteomes" id="UP000237631"/>
    </source>
</evidence>
<evidence type="ECO:0000313" key="2">
    <source>
        <dbReference type="EMBL" id="PPJ51957.1"/>
    </source>
</evidence>
<dbReference type="EMBL" id="PNEN01001730">
    <property type="protein sequence ID" value="PPJ51957.1"/>
    <property type="molecule type" value="Genomic_DNA"/>
</dbReference>
<reference evidence="3" key="1">
    <citation type="journal article" date="2017" name="bioRxiv">
        <title>Conservation of a gene cluster reveals novel cercosporin biosynthetic mechanisms and extends production to the genus Colletotrichum.</title>
        <authorList>
            <person name="de Jonge R."/>
            <person name="Ebert M.K."/>
            <person name="Huitt-Roehl C.R."/>
            <person name="Pal P."/>
            <person name="Suttle J.C."/>
            <person name="Spanner R.E."/>
            <person name="Neubauer J.D."/>
            <person name="Jurick W.M.II."/>
            <person name="Stott K.A."/>
            <person name="Secor G.A."/>
            <person name="Thomma B.P.H.J."/>
            <person name="Van de Peer Y."/>
            <person name="Townsend C.A."/>
            <person name="Bolton M.D."/>
        </authorList>
    </citation>
    <scope>NUCLEOTIDE SEQUENCE [LARGE SCALE GENOMIC DNA]</scope>
    <source>
        <strain evidence="3">CBS538.71</strain>
    </source>
</reference>
<name>A0A2S6BWV2_9PEZI</name>
<dbReference type="AlphaFoldDB" id="A0A2S6BWV2"/>
<keyword evidence="3" id="KW-1185">Reference proteome</keyword>
<accession>A0A2S6BWV2</accession>
<protein>
    <submittedName>
        <fullName evidence="2">Uncharacterized protein</fullName>
    </submittedName>
</protein>